<feature type="compositionally biased region" description="Low complexity" evidence="1">
    <location>
        <begin position="145"/>
        <end position="174"/>
    </location>
</feature>
<evidence type="ECO:0000313" key="2">
    <source>
        <dbReference type="EMBL" id="EMR65879.1"/>
    </source>
</evidence>
<dbReference type="EMBL" id="KB706768">
    <property type="protein sequence ID" value="EMR65879.1"/>
    <property type="molecule type" value="Genomic_DNA"/>
</dbReference>
<keyword evidence="3" id="KW-1185">Reference proteome</keyword>
<proteinExistence type="predicted"/>
<dbReference type="KEGG" id="ela:UCREL1_7136"/>
<dbReference type="HOGENOM" id="CLU_1447669_0_0_1"/>
<feature type="region of interest" description="Disordered" evidence="1">
    <location>
        <begin position="140"/>
        <end position="187"/>
    </location>
</feature>
<organism evidence="2 3">
    <name type="scientific">Eutypa lata (strain UCR-EL1)</name>
    <name type="common">Grapevine dieback disease fungus</name>
    <name type="synonym">Eutypa armeniacae</name>
    <dbReference type="NCBI Taxonomy" id="1287681"/>
    <lineage>
        <taxon>Eukaryota</taxon>
        <taxon>Fungi</taxon>
        <taxon>Dikarya</taxon>
        <taxon>Ascomycota</taxon>
        <taxon>Pezizomycotina</taxon>
        <taxon>Sordariomycetes</taxon>
        <taxon>Xylariomycetidae</taxon>
        <taxon>Xylariales</taxon>
        <taxon>Diatrypaceae</taxon>
        <taxon>Eutypa</taxon>
    </lineage>
</organism>
<sequence length="187" mass="18444">MPPRPVWTRENNNDLLQSISMHGNVSPASPGFPLGKVRNWQAVHMDMASQGSPFSDRAQEAQWSRLARGTLFRGLAAANLPAGSNSPTTIQLLAGIPTTTPAPHGGAVAVAAPAPAPAPAPVAAMVPVPAPAPILAPAPVPASAPAPTSASVAAPAATAAPPPTTTTASATATQGGVGAANTQCPQS</sequence>
<evidence type="ECO:0000313" key="3">
    <source>
        <dbReference type="Proteomes" id="UP000012174"/>
    </source>
</evidence>
<reference evidence="3" key="1">
    <citation type="journal article" date="2013" name="Genome Announc.">
        <title>Draft genome sequence of the grapevine dieback fungus Eutypa lata UCR-EL1.</title>
        <authorList>
            <person name="Blanco-Ulate B."/>
            <person name="Rolshausen P.E."/>
            <person name="Cantu D."/>
        </authorList>
    </citation>
    <scope>NUCLEOTIDE SEQUENCE [LARGE SCALE GENOMIC DNA]</scope>
    <source>
        <strain evidence="3">UCR-EL1</strain>
    </source>
</reference>
<evidence type="ECO:0000256" key="1">
    <source>
        <dbReference type="SAM" id="MobiDB-lite"/>
    </source>
</evidence>
<dbReference type="AlphaFoldDB" id="M7SHT7"/>
<protein>
    <submittedName>
        <fullName evidence="2">Uncharacterized protein</fullName>
    </submittedName>
</protein>
<dbReference type="Proteomes" id="UP000012174">
    <property type="component" value="Unassembled WGS sequence"/>
</dbReference>
<gene>
    <name evidence="2" type="ORF">UCREL1_7136</name>
</gene>
<name>M7SHT7_EUTLA</name>
<accession>M7SHT7</accession>